<evidence type="ECO:0000256" key="4">
    <source>
        <dbReference type="ARBA" id="ARBA00022451"/>
    </source>
</evidence>
<comment type="subcellular location">
    <subcellularLocation>
        <location evidence="1">Secreted</location>
    </subcellularLocation>
</comment>
<dbReference type="PANTHER" id="PTHR19944:SF62">
    <property type="entry name" value="BETA-2-MICROGLOBULIN"/>
    <property type="match status" value="1"/>
</dbReference>
<evidence type="ECO:0000256" key="8">
    <source>
        <dbReference type="SAM" id="SignalP"/>
    </source>
</evidence>
<dbReference type="PROSITE" id="PS50835">
    <property type="entry name" value="IG_LIKE"/>
    <property type="match status" value="1"/>
</dbReference>
<dbReference type="InterPro" id="IPR003597">
    <property type="entry name" value="Ig_C1-set"/>
</dbReference>
<reference evidence="10" key="3">
    <citation type="submission" date="2025-09" db="UniProtKB">
        <authorList>
            <consortium name="Ensembl"/>
        </authorList>
    </citation>
    <scope>IDENTIFICATION</scope>
</reference>
<dbReference type="RefSeq" id="XP_029351023.1">
    <property type="nucleotide sequence ID" value="XM_029495163.1"/>
</dbReference>
<evidence type="ECO:0000256" key="7">
    <source>
        <dbReference type="ARBA" id="ARBA00023319"/>
    </source>
</evidence>
<evidence type="ECO:0000313" key="10">
    <source>
        <dbReference type="Ensembl" id="ENSENLP00000040329.1"/>
    </source>
</evidence>
<dbReference type="GeneID" id="115036807"/>
<dbReference type="GO" id="GO:0005576">
    <property type="term" value="C:extracellular region"/>
    <property type="evidence" value="ECO:0007669"/>
    <property type="project" value="UniProtKB-SubCell"/>
</dbReference>
<dbReference type="PROSITE" id="PS00290">
    <property type="entry name" value="IG_MHC"/>
    <property type="match status" value="1"/>
</dbReference>
<keyword evidence="8" id="KW-0732">Signal</keyword>
<keyword evidence="6" id="KW-0391">Immunity</keyword>
<reference evidence="10" key="2">
    <citation type="submission" date="2025-08" db="UniProtKB">
        <authorList>
            <consortium name="Ensembl"/>
        </authorList>
    </citation>
    <scope>IDENTIFICATION</scope>
</reference>
<feature type="chain" id="PRO_5025396853" description="Beta-2-microglobulin" evidence="8">
    <location>
        <begin position="22"/>
        <end position="118"/>
    </location>
</feature>
<keyword evidence="11" id="KW-1185">Reference proteome</keyword>
<dbReference type="InterPro" id="IPR013783">
    <property type="entry name" value="Ig-like_fold"/>
</dbReference>
<dbReference type="InterPro" id="IPR050160">
    <property type="entry name" value="MHC/Immunoglobulin"/>
</dbReference>
<keyword evidence="7" id="KW-0393">Immunoglobulin domain</keyword>
<dbReference type="OMA" id="EDVFSCR"/>
<dbReference type="Proteomes" id="UP000472264">
    <property type="component" value="Chromosome 23"/>
</dbReference>
<dbReference type="InParanoid" id="A0A665W8D2"/>
<comment type="similarity">
    <text evidence="2">Belongs to the beta-2-microglobulin family.</text>
</comment>
<accession>A0A665W8D2</accession>
<keyword evidence="5" id="KW-0964">Secreted</keyword>
<dbReference type="AlphaFoldDB" id="A0A665W8D2"/>
<name>A0A665W8D2_ECHNA</name>
<proteinExistence type="inferred from homology"/>
<evidence type="ECO:0000256" key="3">
    <source>
        <dbReference type="ARBA" id="ARBA00018767"/>
    </source>
</evidence>
<dbReference type="Pfam" id="PF07654">
    <property type="entry name" value="C1-set"/>
    <property type="match status" value="1"/>
</dbReference>
<dbReference type="Gene3D" id="2.60.40.10">
    <property type="entry name" value="Immunoglobulins"/>
    <property type="match status" value="1"/>
</dbReference>
<dbReference type="GO" id="GO:0042612">
    <property type="term" value="C:MHC class I protein complex"/>
    <property type="evidence" value="ECO:0007669"/>
    <property type="project" value="UniProtKB-KW"/>
</dbReference>
<dbReference type="SUPFAM" id="SSF48726">
    <property type="entry name" value="Immunoglobulin"/>
    <property type="match status" value="1"/>
</dbReference>
<feature type="signal peptide" evidence="8">
    <location>
        <begin position="1"/>
        <end position="21"/>
    </location>
</feature>
<evidence type="ECO:0000256" key="1">
    <source>
        <dbReference type="ARBA" id="ARBA00004613"/>
    </source>
</evidence>
<sequence length="118" mass="13397">MEMWQFTVFLSLIVVVGFSAARELPPKVQVYSRDPGFYGKPNTLICHASGFHPPAISIDLLSGDTVIPETKQTDLAFEENWSYHLTKHAPFTPNKGHRFACRVTHMGKTKVYSWEPDM</sequence>
<dbReference type="InterPro" id="IPR003006">
    <property type="entry name" value="Ig/MHC_CS"/>
</dbReference>
<evidence type="ECO:0000259" key="9">
    <source>
        <dbReference type="PROSITE" id="PS50835"/>
    </source>
</evidence>
<feature type="domain" description="Ig-like" evidence="9">
    <location>
        <begin position="26"/>
        <end position="113"/>
    </location>
</feature>
<evidence type="ECO:0000256" key="6">
    <source>
        <dbReference type="ARBA" id="ARBA00022859"/>
    </source>
</evidence>
<protein>
    <recommendedName>
        <fullName evidence="3">Beta-2-microglobulin</fullName>
    </recommendedName>
</protein>
<dbReference type="FunCoup" id="A0A665W8D2">
    <property type="interactions" value="548"/>
</dbReference>
<reference evidence="10" key="1">
    <citation type="submission" date="2021-04" db="EMBL/GenBank/DDBJ databases">
        <authorList>
            <consortium name="Wellcome Sanger Institute Data Sharing"/>
        </authorList>
    </citation>
    <scope>NUCLEOTIDE SEQUENCE [LARGE SCALE GENOMIC DNA]</scope>
</reference>
<dbReference type="PANTHER" id="PTHR19944">
    <property type="entry name" value="MHC CLASS II-RELATED"/>
    <property type="match status" value="1"/>
</dbReference>
<evidence type="ECO:0000256" key="5">
    <source>
        <dbReference type="ARBA" id="ARBA00022525"/>
    </source>
</evidence>
<dbReference type="OrthoDB" id="9949628at2759"/>
<gene>
    <name evidence="10" type="primary">LOC115036807</name>
</gene>
<evidence type="ECO:0000313" key="11">
    <source>
        <dbReference type="Proteomes" id="UP000472264"/>
    </source>
</evidence>
<dbReference type="InterPro" id="IPR036179">
    <property type="entry name" value="Ig-like_dom_sf"/>
</dbReference>
<dbReference type="InterPro" id="IPR007110">
    <property type="entry name" value="Ig-like_dom"/>
</dbReference>
<dbReference type="GO" id="GO:0002474">
    <property type="term" value="P:antigen processing and presentation of peptide antigen via MHC class I"/>
    <property type="evidence" value="ECO:0007669"/>
    <property type="project" value="UniProtKB-KW"/>
</dbReference>
<dbReference type="Ensembl" id="ENSENLT00000041363.1">
    <property type="protein sequence ID" value="ENSENLP00000040329.1"/>
    <property type="gene ID" value="ENSENLG00000017334.1"/>
</dbReference>
<keyword evidence="4" id="KW-0490">MHC I</keyword>
<organism evidence="10 11">
    <name type="scientific">Echeneis naucrates</name>
    <name type="common">Live sharksucker</name>
    <dbReference type="NCBI Taxonomy" id="173247"/>
    <lineage>
        <taxon>Eukaryota</taxon>
        <taxon>Metazoa</taxon>
        <taxon>Chordata</taxon>
        <taxon>Craniata</taxon>
        <taxon>Vertebrata</taxon>
        <taxon>Euteleostomi</taxon>
        <taxon>Actinopterygii</taxon>
        <taxon>Neopterygii</taxon>
        <taxon>Teleostei</taxon>
        <taxon>Neoteleostei</taxon>
        <taxon>Acanthomorphata</taxon>
        <taxon>Carangaria</taxon>
        <taxon>Carangiformes</taxon>
        <taxon>Echeneidae</taxon>
        <taxon>Echeneis</taxon>
    </lineage>
</organism>
<evidence type="ECO:0000256" key="2">
    <source>
        <dbReference type="ARBA" id="ARBA00009564"/>
    </source>
</evidence>
<dbReference type="SMART" id="SM00407">
    <property type="entry name" value="IGc1"/>
    <property type="match status" value="1"/>
</dbReference>